<feature type="domain" description="SAM" evidence="3">
    <location>
        <begin position="612"/>
        <end position="676"/>
    </location>
</feature>
<keyword evidence="5" id="KW-1185">Reference proteome</keyword>
<feature type="compositionally biased region" description="Pro residues" evidence="2">
    <location>
        <begin position="946"/>
        <end position="956"/>
    </location>
</feature>
<feature type="compositionally biased region" description="Polar residues" evidence="2">
    <location>
        <begin position="84"/>
        <end position="93"/>
    </location>
</feature>
<dbReference type="InterPro" id="IPR058666">
    <property type="entry name" value="SASH1/NUB1_homeodomain"/>
</dbReference>
<feature type="region of interest" description="Disordered" evidence="2">
    <location>
        <begin position="678"/>
        <end position="743"/>
    </location>
</feature>
<dbReference type="InterPro" id="IPR013761">
    <property type="entry name" value="SAM/pointed_sf"/>
</dbReference>
<feature type="compositionally biased region" description="Low complexity" evidence="2">
    <location>
        <begin position="996"/>
        <end position="1009"/>
    </location>
</feature>
<feature type="region of interest" description="Disordered" evidence="2">
    <location>
        <begin position="1"/>
        <end position="23"/>
    </location>
</feature>
<dbReference type="PROSITE" id="PS50105">
    <property type="entry name" value="SAM_DOMAIN"/>
    <property type="match status" value="2"/>
</dbReference>
<dbReference type="InterPro" id="IPR051725">
    <property type="entry name" value="SAM-SH3_domain_protein"/>
</dbReference>
<evidence type="ECO:0000256" key="1">
    <source>
        <dbReference type="ARBA" id="ARBA00022553"/>
    </source>
</evidence>
<evidence type="ECO:0000256" key="2">
    <source>
        <dbReference type="SAM" id="MobiDB-lite"/>
    </source>
</evidence>
<feature type="compositionally biased region" description="Basic and acidic residues" evidence="2">
    <location>
        <begin position="109"/>
        <end position="130"/>
    </location>
</feature>
<feature type="compositionally biased region" description="Basic residues" evidence="2">
    <location>
        <begin position="601"/>
        <end position="611"/>
    </location>
</feature>
<feature type="compositionally biased region" description="Polar residues" evidence="2">
    <location>
        <begin position="985"/>
        <end position="995"/>
    </location>
</feature>
<feature type="region of interest" description="Disordered" evidence="2">
    <location>
        <begin position="196"/>
        <end position="238"/>
    </location>
</feature>
<dbReference type="FunFam" id="1.10.150.50:FF:000024">
    <property type="entry name" value="Putative sam and sh3 domain-containing protein 1"/>
    <property type="match status" value="1"/>
</dbReference>
<dbReference type="Gene3D" id="1.10.150.50">
    <property type="entry name" value="Transcription Factor, Ets-1"/>
    <property type="match status" value="2"/>
</dbReference>
<dbReference type="Pfam" id="PF12485">
    <property type="entry name" value="SPIDER"/>
    <property type="match status" value="1"/>
</dbReference>
<feature type="region of interest" description="Disordered" evidence="2">
    <location>
        <begin position="447"/>
        <end position="566"/>
    </location>
</feature>
<dbReference type="SUPFAM" id="SSF47769">
    <property type="entry name" value="SAM/Pointed domain"/>
    <property type="match status" value="2"/>
</dbReference>
<dbReference type="Pfam" id="PF00536">
    <property type="entry name" value="SAM_1"/>
    <property type="match status" value="2"/>
</dbReference>
<feature type="compositionally biased region" description="Low complexity" evidence="2">
    <location>
        <begin position="474"/>
        <end position="484"/>
    </location>
</feature>
<feature type="compositionally biased region" description="Polar residues" evidence="2">
    <location>
        <begin position="99"/>
        <end position="108"/>
    </location>
</feature>
<feature type="compositionally biased region" description="Polar residues" evidence="2">
    <location>
        <begin position="198"/>
        <end position="226"/>
    </location>
</feature>
<dbReference type="InterPro" id="IPR001660">
    <property type="entry name" value="SAM"/>
</dbReference>
<dbReference type="PANTHER" id="PTHR12301:SF3">
    <property type="entry name" value="SAM AND SH3 DOMAIN-CONTAINING PROTEIN 1"/>
    <property type="match status" value="1"/>
</dbReference>
<feature type="compositionally biased region" description="Gly residues" evidence="2">
    <location>
        <begin position="364"/>
        <end position="373"/>
    </location>
</feature>
<feature type="compositionally biased region" description="Pro residues" evidence="2">
    <location>
        <begin position="872"/>
        <end position="882"/>
    </location>
</feature>
<feature type="compositionally biased region" description="Low complexity" evidence="2">
    <location>
        <begin position="957"/>
        <end position="980"/>
    </location>
</feature>
<dbReference type="Gene3D" id="2.30.30.40">
    <property type="entry name" value="SH3 Domains"/>
    <property type="match status" value="1"/>
</dbReference>
<sequence>MEGDQRTDAPPDEPRAESAAAPDTFSQLWTDVMGMLDGSLGNIDDLAQEYSEYYNTCFSDVSDRMEELRRRRVSQELDMEKQDSSSTSSQLRTEIQESLGFSSEVSTPETDRIPLHKSSSEDGSGKWDNKKKNKSFWQNFRKSQHKPVVRQTSKEDIGYVASEITMSDEERIQLMMMVKEKMITVEEALARLKEYELSRQSSSTDTAEWTDGSPANLNQSSNCNSREQSDDEQSEDSVKFKRLHKLVNSTRRVRKKLIKVEEGKKHGSEFLNLEVPPTCEDNAALYTGVLKKPPMPQEISLPSLTLDQLSLDGDTDSLTNSPSSSSLDTWSGHKLVKTFSKSSSTHGLIRPPRRTPVGSGALGGSISGVGGSGSSFSELDGCGLDDEEKLSRSTTDGEMRKALSSISHGRTCSFGGFDLSNRSLHVVNTGSEANNKEQEPIYREVVKSPTTSRISLGKKVKSVKETMRKRMSKKYSSSLSEQSSPDGAPGSPQSPQPDIDSLEKPKLKAGGSVESLRSSLSGQSSMGQTVSTTDSSASNRESVKSEDGDDEEPPYRGPFCGRARVHTDFTPSPYDTDSLKLKTFKFIYVDVLSEEEEKPKRPVRRRRKGRPPKPTSVEELLERINLKEHMPTFLFNGYEDLDTFKLLEEEDLDELNIRDPQHKAVLLTAVELLQEYDSSDPERSGLSGSQEKLLSEGRGLVGDSPRDSGCYESNENLENKSRKASRCSRSSAGLQSPDYPTLPMTLSTEALQNSKSQRAKFPKSFFVKPSLKGFHLLGLRKAQRQSPIPASRSCEDLDGPLQPTGPWKRSHSLGDLQWEQKHDQRGLGVELKLTKDRPKSGISSPTKVCKNEGSPAQNGTPKVSPKGRADRPPVPSQLPLPPTCRRSQSPKPPELLSSATPSPPESYGSGEKVIRTHPKKPPVPPPVPAKKSKERLANGLRHPALSLPPSPSPTPSPTHSLTRSHPSSPIIRSLSPSAPALPAKTPSTLASPCATSSASSMGEESGSPPAVQPPWLSDLGGKVAVSRKLSHNKMSPDLLTLLEQRLEAEGIDLTEEPYSDKQHGRCGIPRPLVQRYSEDLEQTVKDVASTMDQLRVRELRKQHRMAIPSGGLTEMCRKPLPSGNISTVSDWLTSIGLPMYATSLAAAGIDTLGRLALLTERSVWEAGVRDERHARRLVSEAR</sequence>
<dbReference type="Pfam" id="PF26285">
    <property type="entry name" value="SASH1_Homeodomain"/>
    <property type="match status" value="1"/>
</dbReference>
<feature type="region of interest" description="Disordered" evidence="2">
    <location>
        <begin position="364"/>
        <end position="397"/>
    </location>
</feature>
<dbReference type="OMA" id="SMSDWLI"/>
<evidence type="ECO:0000259" key="3">
    <source>
        <dbReference type="PROSITE" id="PS50105"/>
    </source>
</evidence>
<feature type="domain" description="SAM" evidence="3">
    <location>
        <begin position="1123"/>
        <end position="1182"/>
    </location>
</feature>
<dbReference type="AlphaFoldDB" id="A0A3Q3WZQ1"/>
<dbReference type="STRING" id="94237.ENSMMOP00000021095"/>
<name>A0A3Q3WZQ1_MOLML</name>
<feature type="region of interest" description="Disordered" evidence="2">
    <location>
        <begin position="72"/>
        <end position="131"/>
    </location>
</feature>
<organism evidence="4 5">
    <name type="scientific">Mola mola</name>
    <name type="common">Ocean sunfish</name>
    <name type="synonym">Tetraodon mola</name>
    <dbReference type="NCBI Taxonomy" id="94237"/>
    <lineage>
        <taxon>Eukaryota</taxon>
        <taxon>Metazoa</taxon>
        <taxon>Chordata</taxon>
        <taxon>Craniata</taxon>
        <taxon>Vertebrata</taxon>
        <taxon>Euteleostomi</taxon>
        <taxon>Actinopterygii</taxon>
        <taxon>Neopterygii</taxon>
        <taxon>Teleostei</taxon>
        <taxon>Neoteleostei</taxon>
        <taxon>Acanthomorphata</taxon>
        <taxon>Eupercaria</taxon>
        <taxon>Tetraodontiformes</taxon>
        <taxon>Molidae</taxon>
        <taxon>Mola</taxon>
    </lineage>
</organism>
<dbReference type="InterPro" id="IPR021090">
    <property type="entry name" value="SPIDER"/>
</dbReference>
<evidence type="ECO:0000313" key="4">
    <source>
        <dbReference type="Ensembl" id="ENSMMOP00000021095.1"/>
    </source>
</evidence>
<protein>
    <recommendedName>
        <fullName evidence="3">SAM domain-containing protein</fullName>
    </recommendedName>
</protein>
<dbReference type="SMART" id="SM00454">
    <property type="entry name" value="SAM"/>
    <property type="match status" value="2"/>
</dbReference>
<reference evidence="4" key="2">
    <citation type="submission" date="2025-09" db="UniProtKB">
        <authorList>
            <consortium name="Ensembl"/>
        </authorList>
    </citation>
    <scope>IDENTIFICATION</scope>
</reference>
<evidence type="ECO:0000313" key="5">
    <source>
        <dbReference type="Proteomes" id="UP000261620"/>
    </source>
</evidence>
<dbReference type="Ensembl" id="ENSMMOT00000021451.1">
    <property type="protein sequence ID" value="ENSMMOP00000021095.1"/>
    <property type="gene ID" value="ENSMMOG00000016032.1"/>
</dbReference>
<feature type="compositionally biased region" description="Low complexity" evidence="2">
    <location>
        <begin position="510"/>
        <end position="527"/>
    </location>
</feature>
<keyword evidence="1" id="KW-0597">Phosphoprotein</keyword>
<proteinExistence type="predicted"/>
<dbReference type="PANTHER" id="PTHR12301">
    <property type="entry name" value="SAM-DOMAIN, SH3 AND NUCLEAR LOCALIZATION SIGNALS PROTEIN RELATED"/>
    <property type="match status" value="1"/>
</dbReference>
<feature type="compositionally biased region" description="Basic and acidic residues" evidence="2">
    <location>
        <begin position="72"/>
        <end position="83"/>
    </location>
</feature>
<feature type="region of interest" description="Disordered" evidence="2">
    <location>
        <begin position="784"/>
        <end position="1015"/>
    </location>
</feature>
<accession>A0A3Q3WZQ1</accession>
<feature type="compositionally biased region" description="Basic and acidic residues" evidence="2">
    <location>
        <begin position="1"/>
        <end position="16"/>
    </location>
</feature>
<feature type="region of interest" description="Disordered" evidence="2">
    <location>
        <begin position="597"/>
        <end position="617"/>
    </location>
</feature>
<feature type="compositionally biased region" description="Polar residues" evidence="2">
    <location>
        <begin position="528"/>
        <end position="540"/>
    </location>
</feature>
<reference evidence="4" key="1">
    <citation type="submission" date="2025-08" db="UniProtKB">
        <authorList>
            <consortium name="Ensembl"/>
        </authorList>
    </citation>
    <scope>IDENTIFICATION</scope>
</reference>
<dbReference type="Proteomes" id="UP000261620">
    <property type="component" value="Unplaced"/>
</dbReference>